<keyword evidence="3" id="KW-0378">Hydrolase</keyword>
<accession>A0A1K1NYA8</accession>
<dbReference type="InterPro" id="IPR052177">
    <property type="entry name" value="Divisome_Glycosyl_Hydrolase"/>
</dbReference>
<dbReference type="InterPro" id="IPR017853">
    <property type="entry name" value="GH"/>
</dbReference>
<name>A0A1K1NYA8_9BACT</name>
<gene>
    <name evidence="3" type="ORF">SAMN05661012_01596</name>
    <name evidence="4" type="ORF">SR876_21850</name>
</gene>
<proteinExistence type="predicted"/>
<dbReference type="RefSeq" id="WP_072358679.1">
    <property type="nucleotide sequence ID" value="NZ_CP139972.1"/>
</dbReference>
<evidence type="ECO:0000313" key="3">
    <source>
        <dbReference type="EMBL" id="SFW40303.1"/>
    </source>
</evidence>
<dbReference type="Proteomes" id="UP000183788">
    <property type="component" value="Unassembled WGS sequence"/>
</dbReference>
<sequence>MNKRNFLKSVGLGSVAMMGAGLPSIVKAEKAAAAGTAATKIKHRVWINPDEKDTDADIRQRYAAYKKAGIGDIMFEADSERHFRIAKEHGIKAHRWIWTMNRGEKELLASHPEWYAKNRKGESCATHPPYVDYYRWLCPSKPETINYLKEQAEAVLSKDYVDGLHLDYVRYCDVILPVNLWSNYGIDQSKELADYDFCYCETCRSKYKELHGKDPLELQHPDQSPSWRKFRYDRITNVVTNLAGVARKHKKPISAAVFPTPEIAKRIVRQDWTNWPLNAVCPMIYHGFYQEDVNWIGDAVAEGMRGLDGRFPLFAGLYLPDFNGNMDDLEKGVRLALKNGASGVSLFGGVTPEVLAALQKASV</sequence>
<keyword evidence="1" id="KW-0732">Signal</keyword>
<reference evidence="4 6" key="2">
    <citation type="submission" date="2023-11" db="EMBL/GenBank/DDBJ databases">
        <title>MicrobeMod: A computational toolkit for identifying prokaryotic methylation and restriction-modification with nanopore sequencing.</title>
        <authorList>
            <person name="Crits-Christoph A."/>
            <person name="Kang S.C."/>
            <person name="Lee H."/>
            <person name="Ostrov N."/>
        </authorList>
    </citation>
    <scope>NUCLEOTIDE SEQUENCE [LARGE SCALE GENOMIC DNA]</scope>
    <source>
        <strain evidence="4 6">ATCC 23090</strain>
    </source>
</reference>
<dbReference type="GO" id="GO:0016787">
    <property type="term" value="F:hydrolase activity"/>
    <property type="evidence" value="ECO:0007669"/>
    <property type="project" value="UniProtKB-KW"/>
</dbReference>
<dbReference type="SUPFAM" id="SSF51445">
    <property type="entry name" value="(Trans)glycosidases"/>
    <property type="match status" value="1"/>
</dbReference>
<dbReference type="EMBL" id="FPIZ01000004">
    <property type="protein sequence ID" value="SFW40303.1"/>
    <property type="molecule type" value="Genomic_DNA"/>
</dbReference>
<dbReference type="STRING" id="1004.SAMN05661012_01596"/>
<evidence type="ECO:0000313" key="4">
    <source>
        <dbReference type="EMBL" id="WQG87572.1"/>
    </source>
</evidence>
<dbReference type="Pfam" id="PF02638">
    <property type="entry name" value="GHL10"/>
    <property type="match status" value="1"/>
</dbReference>
<dbReference type="Proteomes" id="UP001326715">
    <property type="component" value="Chromosome"/>
</dbReference>
<feature type="domain" description="Glycosyl hydrolase-like 10" evidence="2">
    <location>
        <begin position="86"/>
        <end position="291"/>
    </location>
</feature>
<evidence type="ECO:0000259" key="2">
    <source>
        <dbReference type="Pfam" id="PF02638"/>
    </source>
</evidence>
<dbReference type="Gene3D" id="3.20.20.80">
    <property type="entry name" value="Glycosidases"/>
    <property type="match status" value="1"/>
</dbReference>
<organism evidence="3 5">
    <name type="scientific">Chitinophaga sancti</name>
    <dbReference type="NCBI Taxonomy" id="1004"/>
    <lineage>
        <taxon>Bacteria</taxon>
        <taxon>Pseudomonadati</taxon>
        <taxon>Bacteroidota</taxon>
        <taxon>Chitinophagia</taxon>
        <taxon>Chitinophagales</taxon>
        <taxon>Chitinophagaceae</taxon>
        <taxon>Chitinophaga</taxon>
    </lineage>
</organism>
<dbReference type="PANTHER" id="PTHR43405:SF1">
    <property type="entry name" value="GLYCOSYL HYDROLASE DIGH"/>
    <property type="match status" value="1"/>
</dbReference>
<evidence type="ECO:0000313" key="5">
    <source>
        <dbReference type="Proteomes" id="UP000183788"/>
    </source>
</evidence>
<dbReference type="PANTHER" id="PTHR43405">
    <property type="entry name" value="GLYCOSYL HYDROLASE DIGH"/>
    <property type="match status" value="1"/>
</dbReference>
<keyword evidence="6" id="KW-1185">Reference proteome</keyword>
<evidence type="ECO:0000256" key="1">
    <source>
        <dbReference type="ARBA" id="ARBA00022729"/>
    </source>
</evidence>
<protein>
    <submittedName>
        <fullName evidence="4">Family 10 glycosylhydrolase</fullName>
    </submittedName>
    <submittedName>
        <fullName evidence="3">Glycosyl hydrolase-like 10</fullName>
    </submittedName>
</protein>
<dbReference type="EMBL" id="CP140154">
    <property type="protein sequence ID" value="WQG87572.1"/>
    <property type="molecule type" value="Genomic_DNA"/>
</dbReference>
<dbReference type="InterPro" id="IPR003790">
    <property type="entry name" value="GHL10"/>
</dbReference>
<dbReference type="AlphaFoldDB" id="A0A1K1NYA8"/>
<reference evidence="3 5" key="1">
    <citation type="submission" date="2016-11" db="EMBL/GenBank/DDBJ databases">
        <authorList>
            <person name="Jaros S."/>
            <person name="Januszkiewicz K."/>
            <person name="Wedrychowicz H."/>
        </authorList>
    </citation>
    <scope>NUCLEOTIDE SEQUENCE [LARGE SCALE GENOMIC DNA]</scope>
    <source>
        <strain evidence="3 5">DSM 784</strain>
    </source>
</reference>
<evidence type="ECO:0000313" key="6">
    <source>
        <dbReference type="Proteomes" id="UP001326715"/>
    </source>
</evidence>
<dbReference type="OrthoDB" id="100605at2"/>